<dbReference type="SUPFAM" id="SSF48498">
    <property type="entry name" value="Tetracyclin repressor-like, C-terminal domain"/>
    <property type="match status" value="1"/>
</dbReference>
<feature type="domain" description="HTH tetR-type" evidence="4">
    <location>
        <begin position="53"/>
        <end position="113"/>
    </location>
</feature>
<dbReference type="GO" id="GO:0000976">
    <property type="term" value="F:transcription cis-regulatory region binding"/>
    <property type="evidence" value="ECO:0007669"/>
    <property type="project" value="TreeGrafter"/>
</dbReference>
<dbReference type="Proteomes" id="UP000317778">
    <property type="component" value="Unassembled WGS sequence"/>
</dbReference>
<dbReference type="Pfam" id="PF00440">
    <property type="entry name" value="TetR_N"/>
    <property type="match status" value="1"/>
</dbReference>
<dbReference type="EMBL" id="NJBO01000020">
    <property type="protein sequence ID" value="TKJ40167.1"/>
    <property type="molecule type" value="Genomic_DNA"/>
</dbReference>
<dbReference type="SUPFAM" id="SSF46689">
    <property type="entry name" value="Homeodomain-like"/>
    <property type="match status" value="1"/>
</dbReference>
<keyword evidence="1 2" id="KW-0238">DNA-binding</keyword>
<evidence type="ECO:0000256" key="3">
    <source>
        <dbReference type="SAM" id="MobiDB-lite"/>
    </source>
</evidence>
<name>A0A532UZK6_UNCT6</name>
<dbReference type="Pfam" id="PF08362">
    <property type="entry name" value="TetR_C_3"/>
    <property type="match status" value="1"/>
</dbReference>
<evidence type="ECO:0000259" key="4">
    <source>
        <dbReference type="PROSITE" id="PS50977"/>
    </source>
</evidence>
<evidence type="ECO:0000313" key="5">
    <source>
        <dbReference type="EMBL" id="TKJ40167.1"/>
    </source>
</evidence>
<reference evidence="5 6" key="1">
    <citation type="submission" date="2017-06" db="EMBL/GenBank/DDBJ databases">
        <title>Novel microbial phyla capable of carbon fixation and sulfur reduction in deep-sea sediments.</title>
        <authorList>
            <person name="Huang J."/>
            <person name="Baker B."/>
            <person name="Wang Y."/>
        </authorList>
    </citation>
    <scope>NUCLEOTIDE SEQUENCE [LARGE SCALE GENOMIC DNA]</scope>
    <source>
        <strain evidence="5">B3_TA06</strain>
    </source>
</reference>
<dbReference type="Gene3D" id="1.10.357.10">
    <property type="entry name" value="Tetracycline Repressor, domain 2"/>
    <property type="match status" value="1"/>
</dbReference>
<protein>
    <recommendedName>
        <fullName evidence="4">HTH tetR-type domain-containing protein</fullName>
    </recommendedName>
</protein>
<evidence type="ECO:0000256" key="2">
    <source>
        <dbReference type="PROSITE-ProRule" id="PRU00335"/>
    </source>
</evidence>
<feature type="region of interest" description="Disordered" evidence="3">
    <location>
        <begin position="25"/>
        <end position="52"/>
    </location>
</feature>
<organism evidence="5 6">
    <name type="scientific">candidate division TA06 bacterium B3_TA06</name>
    <dbReference type="NCBI Taxonomy" id="2012487"/>
    <lineage>
        <taxon>Bacteria</taxon>
        <taxon>Bacteria division TA06</taxon>
    </lineage>
</organism>
<dbReference type="AlphaFoldDB" id="A0A532UZK6"/>
<dbReference type="Gene3D" id="1.10.10.60">
    <property type="entry name" value="Homeodomain-like"/>
    <property type="match status" value="1"/>
</dbReference>
<proteinExistence type="predicted"/>
<feature type="compositionally biased region" description="Basic and acidic residues" evidence="3">
    <location>
        <begin position="28"/>
        <end position="47"/>
    </location>
</feature>
<dbReference type="InterPro" id="IPR036271">
    <property type="entry name" value="Tet_transcr_reg_TetR-rel_C_sf"/>
</dbReference>
<accession>A0A532UZK6</accession>
<dbReference type="GO" id="GO:0003700">
    <property type="term" value="F:DNA-binding transcription factor activity"/>
    <property type="evidence" value="ECO:0007669"/>
    <property type="project" value="TreeGrafter"/>
</dbReference>
<dbReference type="PANTHER" id="PTHR30055">
    <property type="entry name" value="HTH-TYPE TRANSCRIPTIONAL REGULATOR RUTR"/>
    <property type="match status" value="1"/>
</dbReference>
<gene>
    <name evidence="5" type="ORF">CEE36_09915</name>
</gene>
<dbReference type="InterPro" id="IPR001647">
    <property type="entry name" value="HTH_TetR"/>
</dbReference>
<evidence type="ECO:0000313" key="6">
    <source>
        <dbReference type="Proteomes" id="UP000317778"/>
    </source>
</evidence>
<evidence type="ECO:0000256" key="1">
    <source>
        <dbReference type="ARBA" id="ARBA00023125"/>
    </source>
</evidence>
<dbReference type="PROSITE" id="PS50977">
    <property type="entry name" value="HTH_TETR_2"/>
    <property type="match status" value="1"/>
</dbReference>
<dbReference type="InterPro" id="IPR009057">
    <property type="entry name" value="Homeodomain-like_sf"/>
</dbReference>
<dbReference type="GO" id="GO:0045892">
    <property type="term" value="P:negative regulation of DNA-templated transcription"/>
    <property type="evidence" value="ECO:0007669"/>
    <property type="project" value="InterPro"/>
</dbReference>
<dbReference type="PRINTS" id="PR00455">
    <property type="entry name" value="HTHTETR"/>
</dbReference>
<sequence length="244" mass="27823">MQRVTSQGRYMAQGSKPRRVFQLTADSPKLKEGEMKNKLITRKESDQKRRKRGEVRKKILDAATELFAQKGFEGASIRDIADKAGVTSPNIYYYYKDKQGLYQATLIESAVGLLELLKRIDDPSASLRDRFLALAKAKMKLAKKKNTAIELFTREWIDSGSPGLSPKLESAMGQSIKYMEQIIAQAVEKGEIRPINPKLAVWYMFSLAFLQGSKFITKYLKTRELTDDEIEEYVDLILKGLEKK</sequence>
<dbReference type="InterPro" id="IPR013573">
    <property type="entry name" value="Tscrpt_reg_YcdC_C"/>
</dbReference>
<dbReference type="InterPro" id="IPR050109">
    <property type="entry name" value="HTH-type_TetR-like_transc_reg"/>
</dbReference>
<comment type="caution">
    <text evidence="5">The sequence shown here is derived from an EMBL/GenBank/DDBJ whole genome shotgun (WGS) entry which is preliminary data.</text>
</comment>
<dbReference type="PANTHER" id="PTHR30055:SF226">
    <property type="entry name" value="HTH-TYPE TRANSCRIPTIONAL REGULATOR PKSA"/>
    <property type="match status" value="1"/>
</dbReference>
<feature type="DNA-binding region" description="H-T-H motif" evidence="2">
    <location>
        <begin position="76"/>
        <end position="95"/>
    </location>
</feature>